<evidence type="ECO:0000313" key="1">
    <source>
        <dbReference type="EMBL" id="GHE89084.1"/>
    </source>
</evidence>
<dbReference type="InterPro" id="IPR029045">
    <property type="entry name" value="ClpP/crotonase-like_dom_sf"/>
</dbReference>
<reference evidence="2" key="1">
    <citation type="journal article" date="2019" name="Int. J. Syst. Evol. Microbiol.">
        <title>The Global Catalogue of Microorganisms (GCM) 10K type strain sequencing project: providing services to taxonomists for standard genome sequencing and annotation.</title>
        <authorList>
            <consortium name="The Broad Institute Genomics Platform"/>
            <consortium name="The Broad Institute Genome Sequencing Center for Infectious Disease"/>
            <person name="Wu L."/>
            <person name="Ma J."/>
        </authorList>
    </citation>
    <scope>NUCLEOTIDE SEQUENCE [LARGE SCALE GENOMIC DNA]</scope>
    <source>
        <strain evidence="2">CGMCC 4.7677</strain>
    </source>
</reference>
<name>A0ABQ3IRZ7_9PSEU</name>
<sequence>MLDLHYQSGAVVVRIRTAPRPLDTELLDGLAAAITYIGPAHPIVLTGAHGVFAPDVAPTGVPARAAVLERLPLVLEALRSHPLPVVAALNGDAIGAGYRLAEAAGVRIISGGVVQPAPPRGVRYGPRAAVAAGLADVHCAPGDLIGAALEHVRAHLPVAAG</sequence>
<accession>A0ABQ3IRZ7</accession>
<proteinExistence type="predicted"/>
<dbReference type="Gene3D" id="3.90.226.10">
    <property type="entry name" value="2-enoyl-CoA Hydratase, Chain A, domain 1"/>
    <property type="match status" value="1"/>
</dbReference>
<protein>
    <recommendedName>
        <fullName evidence="3">Enoyl-CoA hydratase</fullName>
    </recommendedName>
</protein>
<dbReference type="EMBL" id="BNAU01000002">
    <property type="protein sequence ID" value="GHE89084.1"/>
    <property type="molecule type" value="Genomic_DNA"/>
</dbReference>
<gene>
    <name evidence="1" type="ORF">GCM10017786_21410</name>
</gene>
<evidence type="ECO:0000313" key="2">
    <source>
        <dbReference type="Proteomes" id="UP000605897"/>
    </source>
</evidence>
<organism evidence="1 2">
    <name type="scientific">Amycolatopsis deserti</name>
    <dbReference type="NCBI Taxonomy" id="185696"/>
    <lineage>
        <taxon>Bacteria</taxon>
        <taxon>Bacillati</taxon>
        <taxon>Actinomycetota</taxon>
        <taxon>Actinomycetes</taxon>
        <taxon>Pseudonocardiales</taxon>
        <taxon>Pseudonocardiaceae</taxon>
        <taxon>Amycolatopsis</taxon>
    </lineage>
</organism>
<dbReference type="SUPFAM" id="SSF52096">
    <property type="entry name" value="ClpP/crotonase"/>
    <property type="match status" value="1"/>
</dbReference>
<keyword evidence="2" id="KW-1185">Reference proteome</keyword>
<evidence type="ECO:0008006" key="3">
    <source>
        <dbReference type="Google" id="ProtNLM"/>
    </source>
</evidence>
<dbReference type="Proteomes" id="UP000605897">
    <property type="component" value="Unassembled WGS sequence"/>
</dbReference>
<dbReference type="RefSeq" id="WP_191244358.1">
    <property type="nucleotide sequence ID" value="NZ_BNAU01000002.1"/>
</dbReference>
<comment type="caution">
    <text evidence="1">The sequence shown here is derived from an EMBL/GenBank/DDBJ whole genome shotgun (WGS) entry which is preliminary data.</text>
</comment>